<dbReference type="InterPro" id="IPR006454">
    <property type="entry name" value="S_layer_MJ"/>
</dbReference>
<dbReference type="InterPro" id="IPR022651">
    <property type="entry name" value="S_layer_C"/>
</dbReference>
<gene>
    <name evidence="2" type="ORF">LC1Nh_1061</name>
</gene>
<reference evidence="3" key="1">
    <citation type="submission" date="2019-05" db="EMBL/GenBank/DDBJ databases">
        <title>Candidatus Nanohalobium constans, a novel model system to study the DPANN nano-sized archaea: genomic and physiological characterization of a nanoarchaeon co-cultured with its chitinotrophic host.</title>
        <authorList>
            <person name="La Cono V."/>
            <person name="Arcadi E."/>
            <person name="Crisafi F."/>
            <person name="Denaro R."/>
            <person name="La Spada G."/>
            <person name="Messina E."/>
            <person name="Smedile F."/>
            <person name="Toshchakov S.V."/>
            <person name="Shevchenko M.A."/>
            <person name="Golyshin P.N."/>
            <person name="Golyshina O.V."/>
            <person name="Ferrer M."/>
            <person name="Rohde M."/>
            <person name="Mushegian A."/>
            <person name="Sorokin D.Y."/>
            <person name="Giuliano L."/>
            <person name="Yakimov M.M."/>
        </authorList>
    </citation>
    <scope>NUCLEOTIDE SEQUENCE [LARGE SCALE GENOMIC DNA]</scope>
    <source>
        <strain evidence="3">LC1Nh</strain>
    </source>
</reference>
<sequence length="1015" mass="106093">MKSIKKITNKVTDNFSALAGSALLVGATLTGGAALASAQSGSSGSSMDADLADYPTPFVDEDGNVETSIVLGSDAKVTDVVGATEIAGSLGAAAFGEESVSTGSGVSGTWAADNGVTLNRDNTNLFLYEGSGDGITRIDDQDISVLETTSFQSADSNDVEVEHDVRVEDQSQQFEAEGDYDDPILHLNNPASVSDSEGEHLFSATAEFSDSVDFEEAGDNDDSATNADEYIEDGDTVELFGTEYTFSDDSNSDELVLYGSSDRVEVNTGESTTLTVDGEEVTAEATYVSEGDSVTATVSVGGETETVEEGDSVGPNGNIRVSDIYRTGPDGQGRVAFSQGSDELTIDQSSNEVQVDGEELDGVYVTVDGGDFTSTEAINFYFGAQDNDESFIEQGETYEDPLFGLEFHYGGLNPDTADEDNAAETIEVTSENEGVSEVTFTTDGEEATVPVHTDSSDTDDDESVFGDEDGTIAQYEGEAVEEDDRVVLNAYEEADMYEVTDVSDSDLGTESDGELSVTLENVVTGESVTVEEDGLDLNSGDSDVYDQSAGTATLQDESIEGKDFHVTFEDGEEVSFVRSTADGNRQLWPAMYTATDSAIAFDAPDTDVDNDGETETGIEAGQAFDVSDHFTATVGDGLTSSIDLSSDDVEITIGTGDLYEVRVNTTENSDGSGASSVQSFSSDTAGVTLTSGEADYNHIQSIEVVNATDVGTVDVDQPAATDQDTFDTSTTTETADIPSGVVSNDATATLTFTGSNYVSTANVDSDFAQYNLTTDNGMVDLGDRSDDDADSAVLFTQPENDQDEEEAYVLETKSDDSEAASVASYSGFETEDRSLEDEDVTVNYDEFGAYVSVDDEGDDEEVVSINMPSGQATSGFAMTGADGALSADGSSGGSATAAAPTGQYASGVLADDGNVGQVKNNDNLILVGGPNANSLTQELVDDNQTMPAGNYTTGQGMIQMVDGFSEGQSALVVAGATGEDTRAAADFLADYRNNQDALEGQSKVTVETSSGTVVE</sequence>
<accession>A0A5Q0UGZ7</accession>
<proteinExistence type="predicted"/>
<dbReference type="RefSeq" id="WP_217907028.1">
    <property type="nucleotide sequence ID" value="NZ_CP040089.1"/>
</dbReference>
<organism evidence="2 3">
    <name type="scientific">Candidatus Nanohalobium constans</name>
    <dbReference type="NCBI Taxonomy" id="2565781"/>
    <lineage>
        <taxon>Archaea</taxon>
        <taxon>Candidatus Nanohalarchaeota</taxon>
        <taxon>Candidatus Nanohalobia</taxon>
        <taxon>Candidatus Nanohalobiales</taxon>
        <taxon>Candidatus Nanohalobiaceae</taxon>
        <taxon>Candidatus Nanohalobium</taxon>
    </lineage>
</organism>
<protein>
    <recommendedName>
        <fullName evidence="1">S-layer protein outer domain-containing protein</fullName>
    </recommendedName>
</protein>
<evidence type="ECO:0000313" key="3">
    <source>
        <dbReference type="Proteomes" id="UP000377803"/>
    </source>
</evidence>
<dbReference type="GeneID" id="42365457"/>
<evidence type="ECO:0000313" key="2">
    <source>
        <dbReference type="EMBL" id="QGA80933.1"/>
    </source>
</evidence>
<feature type="domain" description="S-layer protein outer" evidence="1">
    <location>
        <begin position="51"/>
        <end position="991"/>
    </location>
</feature>
<name>A0A5Q0UGZ7_9ARCH</name>
<evidence type="ECO:0000259" key="1">
    <source>
        <dbReference type="Pfam" id="PF05124"/>
    </source>
</evidence>
<dbReference type="Pfam" id="PF05124">
    <property type="entry name" value="S_layer_C"/>
    <property type="match status" value="1"/>
</dbReference>
<dbReference type="EMBL" id="CP040089">
    <property type="protein sequence ID" value="QGA80933.1"/>
    <property type="molecule type" value="Genomic_DNA"/>
</dbReference>
<dbReference type="OrthoDB" id="92388at2157"/>
<dbReference type="AlphaFoldDB" id="A0A5Q0UGZ7"/>
<dbReference type="KEGG" id="ncon:LC1Nh_1061"/>
<dbReference type="NCBIfam" id="TIGR01564">
    <property type="entry name" value="S_layer_MJ"/>
    <property type="match status" value="1"/>
</dbReference>
<keyword evidence="3" id="KW-1185">Reference proteome</keyword>
<dbReference type="Proteomes" id="UP000377803">
    <property type="component" value="Chromosome"/>
</dbReference>